<evidence type="ECO:0000259" key="7">
    <source>
        <dbReference type="Pfam" id="PF02350"/>
    </source>
</evidence>
<evidence type="ECO:0000256" key="3">
    <source>
        <dbReference type="ARBA" id="ARBA00038209"/>
    </source>
</evidence>
<dbReference type="InterPro" id="IPR029767">
    <property type="entry name" value="WecB-like"/>
</dbReference>
<sequence length="376" mass="42156">MKVLTVFGTRPEAIKMAPVIRAMAEDNFFEPRVCVTAQHREMLDQVLRLFAIVPDYDLDIMQPDQNLAQTSARILADLTPVLTQCQPDMLLVHGDTSTTLMASLAAFYQRIPVAHIEAGLRTGSLDSPWPEEANRRLTSQLAAYHFAPTLSARQHLLQENIPASHIWVTGNSVIDALFWVRERIAHDARLQQQLSEQYAFLDKRRKTVLVTSHRRESFGRGIGQICQALATLAHRYPEIQIVYPVHRNPHVLEPVRHILSDIENVFLIEPQDYLPFVYLMSRAWLILTDSGGIQEEAPALGTPVLVMRDSTERTEAQAAGALTLVGTCSESIVYHVSALLGDDEAYHAMCQAHSPYGDGKASQRILSVLKKHRVMA</sequence>
<dbReference type="KEGG" id="daq:DAQ1742_04243"/>
<dbReference type="CDD" id="cd03786">
    <property type="entry name" value="GTB_UDP-GlcNAc_2-Epimerase"/>
    <property type="match status" value="1"/>
</dbReference>
<dbReference type="AlphaFoldDB" id="A0A375AGJ9"/>
<dbReference type="NCBIfam" id="TIGR00236">
    <property type="entry name" value="wecB"/>
    <property type="match status" value="1"/>
</dbReference>
<reference evidence="8 9" key="1">
    <citation type="submission" date="2016-09" db="EMBL/GenBank/DDBJ databases">
        <authorList>
            <person name="Reverchon S."/>
            <person name="Nasser W."/>
            <person name="Leonard S."/>
            <person name="Brochier C."/>
            <person name="Duprey A."/>
        </authorList>
    </citation>
    <scope>NUCLEOTIDE SEQUENCE [LARGE SCALE GENOMIC DNA]</scope>
    <source>
        <strain evidence="8 9">174/2</strain>
    </source>
</reference>
<dbReference type="FunFam" id="3.40.50.2000:FF:000043">
    <property type="entry name" value="UDP-N-acetylglucosamine 2-epimerase"/>
    <property type="match status" value="1"/>
</dbReference>
<evidence type="ECO:0000256" key="6">
    <source>
        <dbReference type="RuleBase" id="RU003513"/>
    </source>
</evidence>
<dbReference type="InterPro" id="IPR003331">
    <property type="entry name" value="UDP_GlcNAc_Epimerase_2_dom"/>
</dbReference>
<comment type="catalytic activity">
    <reaction evidence="2">
        <text>UDP-N-acetyl-alpha-D-glucosamine = UDP-N-acetyl-alpha-D-mannosamine</text>
        <dbReference type="Rhea" id="RHEA:17213"/>
        <dbReference type="ChEBI" id="CHEBI:57705"/>
        <dbReference type="ChEBI" id="CHEBI:68623"/>
        <dbReference type="EC" id="5.1.3.14"/>
    </reaction>
</comment>
<dbReference type="PANTHER" id="PTHR43174">
    <property type="entry name" value="UDP-N-ACETYLGLUCOSAMINE 2-EPIMERASE"/>
    <property type="match status" value="1"/>
</dbReference>
<accession>A0A375AGJ9</accession>
<evidence type="ECO:0000256" key="2">
    <source>
        <dbReference type="ARBA" id="ARBA00036080"/>
    </source>
</evidence>
<dbReference type="Gene3D" id="3.40.50.2000">
    <property type="entry name" value="Glycogen Phosphorylase B"/>
    <property type="match status" value="2"/>
</dbReference>
<gene>
    <name evidence="8" type="primary">rffE</name>
    <name evidence="8" type="ORF">DAQ1742_04243</name>
</gene>
<evidence type="ECO:0000256" key="1">
    <source>
        <dbReference type="ARBA" id="ARBA00023235"/>
    </source>
</evidence>
<dbReference type="EMBL" id="LT615367">
    <property type="protein sequence ID" value="SLM65001.1"/>
    <property type="molecule type" value="Genomic_DNA"/>
</dbReference>
<dbReference type="GO" id="GO:0008761">
    <property type="term" value="F:UDP-N-acetylglucosamine 2-epimerase activity"/>
    <property type="evidence" value="ECO:0007669"/>
    <property type="project" value="UniProtKB-EC"/>
</dbReference>
<evidence type="ECO:0000256" key="5">
    <source>
        <dbReference type="ARBA" id="ARBA00074883"/>
    </source>
</evidence>
<comment type="similarity">
    <text evidence="3 6">Belongs to the UDP-N-acetylglucosamine 2-epimerase family.</text>
</comment>
<dbReference type="RefSeq" id="WP_035344916.1">
    <property type="nucleotide sequence ID" value="NZ_LT615367.1"/>
</dbReference>
<proteinExistence type="inferred from homology"/>
<dbReference type="Proteomes" id="UP000294820">
    <property type="component" value="Chromosome 1"/>
</dbReference>
<dbReference type="PANTHER" id="PTHR43174:SF2">
    <property type="entry name" value="UDP-N-ACETYLGLUCOSAMINE 2-EPIMERASE"/>
    <property type="match status" value="1"/>
</dbReference>
<keyword evidence="9" id="KW-1185">Reference proteome</keyword>
<organism evidence="8 9">
    <name type="scientific">Dickeya aquatica</name>
    <dbReference type="NCBI Taxonomy" id="1401087"/>
    <lineage>
        <taxon>Bacteria</taxon>
        <taxon>Pseudomonadati</taxon>
        <taxon>Pseudomonadota</taxon>
        <taxon>Gammaproteobacteria</taxon>
        <taxon>Enterobacterales</taxon>
        <taxon>Pectobacteriaceae</taxon>
        <taxon>Dickeya</taxon>
    </lineage>
</organism>
<evidence type="ECO:0000313" key="8">
    <source>
        <dbReference type="EMBL" id="SLM65001.1"/>
    </source>
</evidence>
<feature type="domain" description="UDP-N-acetylglucosamine 2-epimerase" evidence="7">
    <location>
        <begin position="22"/>
        <end position="370"/>
    </location>
</feature>
<evidence type="ECO:0000313" key="9">
    <source>
        <dbReference type="Proteomes" id="UP000294820"/>
    </source>
</evidence>
<name>A0A375AGJ9_9GAMM</name>
<dbReference type="Pfam" id="PF02350">
    <property type="entry name" value="Epimerase_2"/>
    <property type="match status" value="1"/>
</dbReference>
<keyword evidence="1 6" id="KW-0413">Isomerase</keyword>
<dbReference type="SUPFAM" id="SSF53756">
    <property type="entry name" value="UDP-Glycosyltransferase/glycogen phosphorylase"/>
    <property type="match status" value="1"/>
</dbReference>
<evidence type="ECO:0000256" key="4">
    <source>
        <dbReference type="ARBA" id="ARBA00038858"/>
    </source>
</evidence>
<protein>
    <recommendedName>
        <fullName evidence="5">UDP-N-acetylglucosamine 2-epimerase</fullName>
        <ecNumber evidence="4">5.1.3.14</ecNumber>
    </recommendedName>
</protein>
<dbReference type="EC" id="5.1.3.14" evidence="4"/>